<evidence type="ECO:0000256" key="8">
    <source>
        <dbReference type="ARBA" id="ARBA00071654"/>
    </source>
</evidence>
<evidence type="ECO:0000256" key="4">
    <source>
        <dbReference type="ARBA" id="ARBA00022741"/>
    </source>
</evidence>
<evidence type="ECO:0000256" key="2">
    <source>
        <dbReference type="ARBA" id="ARBA00011233"/>
    </source>
</evidence>
<evidence type="ECO:0000256" key="6">
    <source>
        <dbReference type="ARBA" id="ARBA00051988"/>
    </source>
</evidence>
<dbReference type="EMBL" id="HBEM01006548">
    <property type="protein sequence ID" value="CAD8437665.1"/>
    <property type="molecule type" value="Transcribed_RNA"/>
</dbReference>
<dbReference type="NCBIfam" id="TIGR00636">
    <property type="entry name" value="PduO_Nterm"/>
    <property type="match status" value="1"/>
</dbReference>
<dbReference type="SUPFAM" id="SSF89028">
    <property type="entry name" value="Cobalamin adenosyltransferase-like"/>
    <property type="match status" value="1"/>
</dbReference>
<dbReference type="GO" id="GO:0005524">
    <property type="term" value="F:ATP binding"/>
    <property type="evidence" value="ECO:0007669"/>
    <property type="project" value="UniProtKB-UniRule"/>
</dbReference>
<evidence type="ECO:0000256" key="7">
    <source>
        <dbReference type="ARBA" id="ARBA00056747"/>
    </source>
</evidence>
<sequence>MLSEIQSRLLDVGSHIATPKLSSQEDRIRTVEFDVSHAEQLEAWIDKMDEELPALKNFILPGGGEAACALHIARSVTRRTERSVINLVHQGEADESVLKYLNRLSDFFFMAARYAAIQTGEAEVVYKKERKE</sequence>
<keyword evidence="5 10" id="KW-0067">ATP-binding</keyword>
<reference evidence="12" key="1">
    <citation type="submission" date="2021-01" db="EMBL/GenBank/DDBJ databases">
        <authorList>
            <person name="Corre E."/>
            <person name="Pelletier E."/>
            <person name="Niang G."/>
            <person name="Scheremetjew M."/>
            <person name="Finn R."/>
            <person name="Kale V."/>
            <person name="Holt S."/>
            <person name="Cochrane G."/>
            <person name="Meng A."/>
            <person name="Brown T."/>
            <person name="Cohen L."/>
        </authorList>
    </citation>
    <scope>NUCLEOTIDE SEQUENCE</scope>
    <source>
        <strain evidence="12">CCMP2058</strain>
    </source>
</reference>
<feature type="domain" description="Cobalamin adenosyltransferase-like" evidence="11">
    <location>
        <begin position="1"/>
        <end position="115"/>
    </location>
</feature>
<name>A0A7S0GPT1_9EUKA</name>
<dbReference type="InterPro" id="IPR036451">
    <property type="entry name" value="CblAdoTrfase-like_sf"/>
</dbReference>
<evidence type="ECO:0000256" key="3">
    <source>
        <dbReference type="ARBA" id="ARBA00022679"/>
    </source>
</evidence>
<protein>
    <recommendedName>
        <fullName evidence="8">Corrinoid adenosyltransferase MMAB</fullName>
    </recommendedName>
    <alternativeName>
        <fullName evidence="9">ATP:co(I)rrinoid adenosyltransferase MMAB</fullName>
    </alternativeName>
</protein>
<evidence type="ECO:0000256" key="1">
    <source>
        <dbReference type="ARBA" id="ARBA00007487"/>
    </source>
</evidence>
<dbReference type="FunFam" id="1.20.1200.10:FF:000001">
    <property type="entry name" value="Cob(I)yrinic acid a,c-diamide adenosyltransferase"/>
    <property type="match status" value="1"/>
</dbReference>
<proteinExistence type="inferred from homology"/>
<dbReference type="Pfam" id="PF01923">
    <property type="entry name" value="Cob_adeno_trans"/>
    <property type="match status" value="1"/>
</dbReference>
<dbReference type="Gene3D" id="1.20.1200.10">
    <property type="entry name" value="Cobalamin adenosyltransferase-like"/>
    <property type="match status" value="1"/>
</dbReference>
<evidence type="ECO:0000256" key="10">
    <source>
        <dbReference type="RuleBase" id="RU366026"/>
    </source>
</evidence>
<keyword evidence="4 10" id="KW-0547">Nucleotide-binding</keyword>
<dbReference type="InterPro" id="IPR029499">
    <property type="entry name" value="PduO-typ"/>
</dbReference>
<dbReference type="GO" id="GO:0008817">
    <property type="term" value="F:corrinoid adenosyltransferase activity"/>
    <property type="evidence" value="ECO:0007669"/>
    <property type="project" value="TreeGrafter"/>
</dbReference>
<evidence type="ECO:0000259" key="11">
    <source>
        <dbReference type="Pfam" id="PF01923"/>
    </source>
</evidence>
<organism evidence="12">
    <name type="scientific">Amorphochlora amoebiformis</name>
    <dbReference type="NCBI Taxonomy" id="1561963"/>
    <lineage>
        <taxon>Eukaryota</taxon>
        <taxon>Sar</taxon>
        <taxon>Rhizaria</taxon>
        <taxon>Cercozoa</taxon>
        <taxon>Chlorarachniophyceae</taxon>
        <taxon>Amorphochlora</taxon>
    </lineage>
</organism>
<gene>
    <name evidence="12" type="ORF">LAMO00422_LOCUS4561</name>
</gene>
<dbReference type="InterPro" id="IPR016030">
    <property type="entry name" value="CblAdoTrfase-like"/>
</dbReference>
<evidence type="ECO:0000256" key="5">
    <source>
        <dbReference type="ARBA" id="ARBA00022840"/>
    </source>
</evidence>
<evidence type="ECO:0000256" key="9">
    <source>
        <dbReference type="ARBA" id="ARBA00075216"/>
    </source>
</evidence>
<keyword evidence="3 10" id="KW-0808">Transferase</keyword>
<dbReference type="AlphaFoldDB" id="A0A7S0GPT1"/>
<dbReference type="GO" id="GO:0009235">
    <property type="term" value="P:cobalamin metabolic process"/>
    <property type="evidence" value="ECO:0007669"/>
    <property type="project" value="UniProtKB-ARBA"/>
</dbReference>
<evidence type="ECO:0000313" key="12">
    <source>
        <dbReference type="EMBL" id="CAD8437665.1"/>
    </source>
</evidence>
<comment type="catalytic activity">
    <reaction evidence="6">
        <text>cob(I)alamin-[corrinoid adenosyltransferase] + ATP = apo-[corrinoid adenosyltransferase] + adenosylcob(III)alamin + triphosphate</text>
        <dbReference type="Rhea" id="RHEA:56796"/>
        <dbReference type="Rhea" id="RHEA-COMP:14743"/>
        <dbReference type="Rhea" id="RHEA-COMP:14744"/>
        <dbReference type="ChEBI" id="CHEBI:18036"/>
        <dbReference type="ChEBI" id="CHEBI:18408"/>
        <dbReference type="ChEBI" id="CHEBI:30616"/>
        <dbReference type="ChEBI" id="CHEBI:60488"/>
        <dbReference type="ChEBI" id="CHEBI:83228"/>
    </reaction>
    <physiologicalReaction direction="left-to-right" evidence="6">
        <dbReference type="Rhea" id="RHEA:56797"/>
    </physiologicalReaction>
</comment>
<comment type="subunit">
    <text evidence="2">Homotrimer.</text>
</comment>
<dbReference type="PANTHER" id="PTHR12213:SF0">
    <property type="entry name" value="CORRINOID ADENOSYLTRANSFERASE MMAB"/>
    <property type="match status" value="1"/>
</dbReference>
<comment type="similarity">
    <text evidence="1 10">Belongs to the Cob(I)alamin adenosyltransferase family.</text>
</comment>
<dbReference type="PANTHER" id="PTHR12213">
    <property type="entry name" value="CORRINOID ADENOSYLTRANSFERASE"/>
    <property type="match status" value="1"/>
</dbReference>
<accession>A0A7S0GPT1</accession>
<comment type="function">
    <text evidence="7">Converts cob(I)alamin to adenosylcobalamin (adenosylcob(III)alamin), a coenzyme for methylmalonyl-CoA mutase, therefore participates in the final step of the vitamin B12 conversion. Generates adenosylcobalamin (AdoCbl) and directly delivers the cofactor to MUT in a transfer that is stimulated by ATP-binding to MMAB and gated by MMAA.</text>
</comment>